<protein>
    <recommendedName>
        <fullName evidence="4">Styrene-oxide isomerase</fullName>
    </recommendedName>
</protein>
<dbReference type="EMBL" id="FOFS01000008">
    <property type="protein sequence ID" value="SEQ60690.1"/>
    <property type="molecule type" value="Genomic_DNA"/>
</dbReference>
<reference evidence="2 3" key="1">
    <citation type="submission" date="2016-10" db="EMBL/GenBank/DDBJ databases">
        <authorList>
            <person name="de Groot N.N."/>
        </authorList>
    </citation>
    <scope>NUCLEOTIDE SEQUENCE [LARGE SCALE GENOMIC DNA]</scope>
    <source>
        <strain evidence="2 3">DSM 25927</strain>
    </source>
</reference>
<evidence type="ECO:0000256" key="1">
    <source>
        <dbReference type="SAM" id="Phobius"/>
    </source>
</evidence>
<feature type="transmembrane region" description="Helical" evidence="1">
    <location>
        <begin position="12"/>
        <end position="36"/>
    </location>
</feature>
<dbReference type="Proteomes" id="UP000199233">
    <property type="component" value="Unassembled WGS sequence"/>
</dbReference>
<organism evidence="2 3">
    <name type="scientific">Solimonas aquatica</name>
    <dbReference type="NCBI Taxonomy" id="489703"/>
    <lineage>
        <taxon>Bacteria</taxon>
        <taxon>Pseudomonadati</taxon>
        <taxon>Pseudomonadota</taxon>
        <taxon>Gammaproteobacteria</taxon>
        <taxon>Nevskiales</taxon>
        <taxon>Nevskiaceae</taxon>
        <taxon>Solimonas</taxon>
    </lineage>
</organism>
<dbReference type="STRING" id="489703.SAMN04488038_108141"/>
<dbReference type="Pfam" id="PF26512">
    <property type="entry name" value="SOI"/>
    <property type="match status" value="1"/>
</dbReference>
<feature type="transmembrane region" description="Helical" evidence="1">
    <location>
        <begin position="129"/>
        <end position="150"/>
    </location>
</feature>
<evidence type="ECO:0008006" key="4">
    <source>
        <dbReference type="Google" id="ProtNLM"/>
    </source>
</evidence>
<accession>A0A1H9HEC9</accession>
<keyword evidence="1" id="KW-0472">Membrane</keyword>
<keyword evidence="1" id="KW-1133">Transmembrane helix</keyword>
<keyword evidence="3" id="KW-1185">Reference proteome</keyword>
<proteinExistence type="predicted"/>
<keyword evidence="1" id="KW-0812">Transmembrane</keyword>
<sequence>MNQVYSDRLLRHGVVAMLTALLGGFGLAFSMVGSIGLSPLPPFAEWQLGTPGGWRVLHLGMMMNGLMAIVMALCLRSFSLPERRAALIYRGVLIAVWGNFCFYLMSLFAPNHGLGFESNRLGAANLPGALAYIGGIVAAVTLFAALLALLRAPRSQ</sequence>
<dbReference type="RefSeq" id="WP_143068932.1">
    <property type="nucleotide sequence ID" value="NZ_FOFS01000008.1"/>
</dbReference>
<feature type="transmembrane region" description="Helical" evidence="1">
    <location>
        <begin position="56"/>
        <end position="75"/>
    </location>
</feature>
<gene>
    <name evidence="2" type="ORF">SAMN04488038_108141</name>
</gene>
<name>A0A1H9HEC9_9GAMM</name>
<dbReference type="InterPro" id="IPR058965">
    <property type="entry name" value="SOI/HabA-like"/>
</dbReference>
<feature type="transmembrane region" description="Helical" evidence="1">
    <location>
        <begin position="87"/>
        <end position="109"/>
    </location>
</feature>
<evidence type="ECO:0000313" key="3">
    <source>
        <dbReference type="Proteomes" id="UP000199233"/>
    </source>
</evidence>
<dbReference type="OrthoDB" id="5741666at2"/>
<dbReference type="AlphaFoldDB" id="A0A1H9HEC9"/>
<evidence type="ECO:0000313" key="2">
    <source>
        <dbReference type="EMBL" id="SEQ60690.1"/>
    </source>
</evidence>